<protein>
    <recommendedName>
        <fullName evidence="9">WSC domain-containing protein</fullName>
    </recommendedName>
</protein>
<reference evidence="10 11" key="1">
    <citation type="submission" date="2024-01" db="EMBL/GenBank/DDBJ databases">
        <title>Comparative genomics of Cryptococcus and Kwoniella reveals pathogenesis evolution and contrasting modes of karyotype evolution via chromosome fusion or intercentromeric recombination.</title>
        <authorList>
            <person name="Coelho M.A."/>
            <person name="David-Palma M."/>
            <person name="Shea T."/>
            <person name="Bowers K."/>
            <person name="McGinley-Smith S."/>
            <person name="Mohammad A.W."/>
            <person name="Gnirke A."/>
            <person name="Yurkov A.M."/>
            <person name="Nowrousian M."/>
            <person name="Sun S."/>
            <person name="Cuomo C.A."/>
            <person name="Heitman J."/>
        </authorList>
    </citation>
    <scope>NUCLEOTIDE SEQUENCE [LARGE SCALE GENOMIC DNA]</scope>
    <source>
        <strain evidence="10 11">PYCC6329</strain>
    </source>
</reference>
<dbReference type="GeneID" id="91103936"/>
<name>A0AAX4KMW9_9TREE</name>
<feature type="domain" description="WSC" evidence="9">
    <location>
        <begin position="674"/>
        <end position="767"/>
    </location>
</feature>
<evidence type="ECO:0000256" key="6">
    <source>
        <dbReference type="ARBA" id="ARBA00023180"/>
    </source>
</evidence>
<dbReference type="EMBL" id="CP144089">
    <property type="protein sequence ID" value="WWD07038.1"/>
    <property type="molecule type" value="Genomic_DNA"/>
</dbReference>
<keyword evidence="3 8" id="KW-0732">Signal</keyword>
<accession>A0AAX4KMW9</accession>
<evidence type="ECO:0000256" key="2">
    <source>
        <dbReference type="ARBA" id="ARBA00022692"/>
    </source>
</evidence>
<dbReference type="PANTHER" id="PTHR24269:SF16">
    <property type="entry name" value="PROTEIN SLG1"/>
    <property type="match status" value="1"/>
</dbReference>
<comment type="subcellular location">
    <subcellularLocation>
        <location evidence="1">Membrane</location>
        <topology evidence="1">Single-pass membrane protein</topology>
    </subcellularLocation>
</comment>
<keyword evidence="11" id="KW-1185">Reference proteome</keyword>
<dbReference type="RefSeq" id="XP_066085005.1">
    <property type="nucleotide sequence ID" value="XM_066228908.1"/>
</dbReference>
<dbReference type="InterPro" id="IPR002889">
    <property type="entry name" value="WSC_carb-bd"/>
</dbReference>
<dbReference type="PANTHER" id="PTHR24269">
    <property type="entry name" value="KREMEN PROTEIN"/>
    <property type="match status" value="1"/>
</dbReference>
<dbReference type="AlphaFoldDB" id="A0AAX4KMW9"/>
<evidence type="ECO:0000256" key="5">
    <source>
        <dbReference type="ARBA" id="ARBA00023136"/>
    </source>
</evidence>
<feature type="chain" id="PRO_5043802850" description="WSC domain-containing protein" evidence="8">
    <location>
        <begin position="20"/>
        <end position="878"/>
    </location>
</feature>
<feature type="region of interest" description="Disordered" evidence="7">
    <location>
        <begin position="122"/>
        <end position="182"/>
    </location>
</feature>
<keyword evidence="5" id="KW-0472">Membrane</keyword>
<feature type="domain" description="WSC" evidence="9">
    <location>
        <begin position="778"/>
        <end position="871"/>
    </location>
</feature>
<dbReference type="KEGG" id="ker:91103936"/>
<gene>
    <name evidence="10" type="ORF">V865_005135</name>
</gene>
<evidence type="ECO:0000256" key="8">
    <source>
        <dbReference type="SAM" id="SignalP"/>
    </source>
</evidence>
<keyword evidence="2" id="KW-0812">Transmembrane</keyword>
<evidence type="ECO:0000256" key="7">
    <source>
        <dbReference type="SAM" id="MobiDB-lite"/>
    </source>
</evidence>
<evidence type="ECO:0000259" key="9">
    <source>
        <dbReference type="PROSITE" id="PS51212"/>
    </source>
</evidence>
<feature type="domain" description="WSC" evidence="9">
    <location>
        <begin position="558"/>
        <end position="651"/>
    </location>
</feature>
<dbReference type="GO" id="GO:0005886">
    <property type="term" value="C:plasma membrane"/>
    <property type="evidence" value="ECO:0007669"/>
    <property type="project" value="TreeGrafter"/>
</dbReference>
<organism evidence="10 11">
    <name type="scientific">Kwoniella europaea PYCC6329</name>
    <dbReference type="NCBI Taxonomy" id="1423913"/>
    <lineage>
        <taxon>Eukaryota</taxon>
        <taxon>Fungi</taxon>
        <taxon>Dikarya</taxon>
        <taxon>Basidiomycota</taxon>
        <taxon>Agaricomycotina</taxon>
        <taxon>Tremellomycetes</taxon>
        <taxon>Tremellales</taxon>
        <taxon>Cryptococcaceae</taxon>
        <taxon>Kwoniella</taxon>
    </lineage>
</organism>
<dbReference type="SMART" id="SM00321">
    <property type="entry name" value="WSC"/>
    <property type="match status" value="3"/>
</dbReference>
<keyword evidence="6" id="KW-0325">Glycoprotein</keyword>
<evidence type="ECO:0000313" key="10">
    <source>
        <dbReference type="EMBL" id="WWD07038.1"/>
    </source>
</evidence>
<dbReference type="InterPro" id="IPR051836">
    <property type="entry name" value="Kremen_rcpt"/>
</dbReference>
<dbReference type="PROSITE" id="PS51212">
    <property type="entry name" value="WSC"/>
    <property type="match status" value="3"/>
</dbReference>
<dbReference type="Proteomes" id="UP001358614">
    <property type="component" value="Chromosome 1"/>
</dbReference>
<keyword evidence="4" id="KW-1133">Transmembrane helix</keyword>
<dbReference type="Pfam" id="PF01822">
    <property type="entry name" value="WSC"/>
    <property type="match status" value="3"/>
</dbReference>
<evidence type="ECO:0000256" key="4">
    <source>
        <dbReference type="ARBA" id="ARBA00022989"/>
    </source>
</evidence>
<feature type="signal peptide" evidence="8">
    <location>
        <begin position="1"/>
        <end position="19"/>
    </location>
</feature>
<evidence type="ECO:0000313" key="11">
    <source>
        <dbReference type="Proteomes" id="UP001358614"/>
    </source>
</evidence>
<evidence type="ECO:0000256" key="3">
    <source>
        <dbReference type="ARBA" id="ARBA00022729"/>
    </source>
</evidence>
<evidence type="ECO:0000256" key="1">
    <source>
        <dbReference type="ARBA" id="ARBA00004167"/>
    </source>
</evidence>
<sequence length="878" mass="87933">MLYTSALLPVLAYLSLVEASPIDRRAAVQSTTTRASNDLQTYNLGLGAIYAPAVTKSGNYWYSSGQQYNFLSEALSGSCYKQMDQCQLKANQQGNTPFAVSDCNGWQIQACLNSGSGSTSSTSTAASSSAKASSSSSSSSAKASSATASSSSTKASTTESSISVTSSSTSTVKTSSSTSSSAAASSTSSAVAKTSTSASVTTSSAAPTTAPSATAGNYQTYTGAAGGIAAPAVTKSGNKFVQSGTTYDDIAYALQQSCYAQASACSSSSASFDKNVCWGTQVNECLSTASSAASSYSASAAAYSSSVASANYAAATMARTVSGDLQTFTGALGGIPAPAVTGTDHNWKVDGRSDVFWNLIDALSASCYIQQDKAGAAGAASNWAYEMSTNNIYNVQTPNCLSNAQNVAANWSPTSTSVVATSTIASSTSTSKASSAAPSSSSAMVSSSASSSTASSSVVSSSSSASKAIFSSAAASSVAISSASPASGSSSVVASSAALSSSGAAPSAVSSSASAVVVPTVTVPSITETVIPSTSSSASVSASATPIITPVVAPVGWSAASTSCIAEGSRGRALTGPTLASSDMTWQKCADFCDGQGYSIFGIEYSQECYCGATLSNGASLTLPSTNCNMKCGGNNAICGGPSALTLFVKDSALLAGLSSDLQSVKVNLPEGWVAASSVCVQEGTTGRALAGASYYDDNMTIGKCLAYCKTQGMQWAGIEYSRECYCGNDLVNGASLDRIGTCDMSCPGQLGTTCGGPSLLSLYKDSSLLYSLTTIGDWEKQGCIQEVSGRALNQASLVTDDMTLEKCTSFCSSSGFTFAGLEYGSECYCGDSLANGATLDAFSTQCNMACSGNKGEICGGPNGITLYSTVKNALVGA</sequence>
<proteinExistence type="predicted"/>